<dbReference type="OrthoDB" id="5295388at2"/>
<comment type="similarity">
    <text evidence="1 5">Belongs to the acylphosphatase family.</text>
</comment>
<evidence type="ECO:0000256" key="2">
    <source>
        <dbReference type="ARBA" id="ARBA00012150"/>
    </source>
</evidence>
<dbReference type="PANTHER" id="PTHR47268:SF4">
    <property type="entry name" value="ACYLPHOSPHATASE"/>
    <property type="match status" value="1"/>
</dbReference>
<dbReference type="InterPro" id="IPR036046">
    <property type="entry name" value="Acylphosphatase-like_dom_sf"/>
</dbReference>
<dbReference type="InterPro" id="IPR020456">
    <property type="entry name" value="Acylphosphatase"/>
</dbReference>
<dbReference type="PANTHER" id="PTHR47268">
    <property type="entry name" value="ACYLPHOSPHATASE"/>
    <property type="match status" value="1"/>
</dbReference>
<dbReference type="Pfam" id="PF00708">
    <property type="entry name" value="Acylphosphatase"/>
    <property type="match status" value="1"/>
</dbReference>
<dbReference type="AlphaFoldDB" id="A0A2V1P9X6"/>
<dbReference type="SUPFAM" id="SSF54975">
    <property type="entry name" value="Acylphosphatase/BLUF domain-like"/>
    <property type="match status" value="1"/>
</dbReference>
<organism evidence="7 8">
    <name type="scientific">Salibaculum griseiflavum</name>
    <dbReference type="NCBI Taxonomy" id="1914409"/>
    <lineage>
        <taxon>Bacteria</taxon>
        <taxon>Pseudomonadati</taxon>
        <taxon>Pseudomonadota</taxon>
        <taxon>Alphaproteobacteria</taxon>
        <taxon>Rhodobacterales</taxon>
        <taxon>Roseobacteraceae</taxon>
        <taxon>Salibaculum</taxon>
    </lineage>
</organism>
<feature type="domain" description="Acylphosphatase-like" evidence="6">
    <location>
        <begin position="9"/>
        <end position="95"/>
    </location>
</feature>
<dbReference type="RefSeq" id="WP_109385708.1">
    <property type="nucleotide sequence ID" value="NZ_QETF01000001.1"/>
</dbReference>
<dbReference type="InterPro" id="IPR001792">
    <property type="entry name" value="Acylphosphatase-like_dom"/>
</dbReference>
<comment type="caution">
    <text evidence="7">The sequence shown here is derived from an EMBL/GenBank/DDBJ whole genome shotgun (WGS) entry which is preliminary data.</text>
</comment>
<dbReference type="GO" id="GO:0003998">
    <property type="term" value="F:acylphosphatase activity"/>
    <property type="evidence" value="ECO:0007669"/>
    <property type="project" value="UniProtKB-EC"/>
</dbReference>
<dbReference type="EMBL" id="QETF01000001">
    <property type="protein sequence ID" value="PWG18550.1"/>
    <property type="molecule type" value="Genomic_DNA"/>
</dbReference>
<evidence type="ECO:0000256" key="4">
    <source>
        <dbReference type="PROSITE-ProRule" id="PRU00520"/>
    </source>
</evidence>
<dbReference type="EC" id="3.6.1.7" evidence="2 4"/>
<proteinExistence type="inferred from homology"/>
<keyword evidence="4" id="KW-0378">Hydrolase</keyword>
<dbReference type="PROSITE" id="PS51160">
    <property type="entry name" value="ACYLPHOSPHATASE_3"/>
    <property type="match status" value="1"/>
</dbReference>
<protein>
    <recommendedName>
        <fullName evidence="2 4">acylphosphatase</fullName>
        <ecNumber evidence="2 4">3.6.1.7</ecNumber>
    </recommendedName>
</protein>
<dbReference type="PRINTS" id="PR00112">
    <property type="entry name" value="ACYLPHPHTASE"/>
</dbReference>
<evidence type="ECO:0000259" key="6">
    <source>
        <dbReference type="PROSITE" id="PS51160"/>
    </source>
</evidence>
<feature type="active site" evidence="4">
    <location>
        <position position="24"/>
    </location>
</feature>
<name>A0A2V1P9X6_9RHOB</name>
<comment type="catalytic activity">
    <reaction evidence="3 4">
        <text>an acyl phosphate + H2O = a carboxylate + phosphate + H(+)</text>
        <dbReference type="Rhea" id="RHEA:14965"/>
        <dbReference type="ChEBI" id="CHEBI:15377"/>
        <dbReference type="ChEBI" id="CHEBI:15378"/>
        <dbReference type="ChEBI" id="CHEBI:29067"/>
        <dbReference type="ChEBI" id="CHEBI:43474"/>
        <dbReference type="ChEBI" id="CHEBI:59918"/>
        <dbReference type="EC" id="3.6.1.7"/>
    </reaction>
</comment>
<keyword evidence="8" id="KW-1185">Reference proteome</keyword>
<evidence type="ECO:0000313" key="8">
    <source>
        <dbReference type="Proteomes" id="UP000245293"/>
    </source>
</evidence>
<dbReference type="PROSITE" id="PS00150">
    <property type="entry name" value="ACYLPHOSPHATASE_1"/>
    <property type="match status" value="1"/>
</dbReference>
<dbReference type="InterPro" id="IPR017968">
    <property type="entry name" value="Acylphosphatase_CS"/>
</dbReference>
<evidence type="ECO:0000256" key="3">
    <source>
        <dbReference type="ARBA" id="ARBA00047645"/>
    </source>
</evidence>
<dbReference type="Proteomes" id="UP000245293">
    <property type="component" value="Unassembled WGS sequence"/>
</dbReference>
<accession>A0A2V1P9X6</accession>
<evidence type="ECO:0000256" key="5">
    <source>
        <dbReference type="RuleBase" id="RU004168"/>
    </source>
</evidence>
<feature type="active site" evidence="4">
    <location>
        <position position="42"/>
    </location>
</feature>
<evidence type="ECO:0000313" key="7">
    <source>
        <dbReference type="EMBL" id="PWG18550.1"/>
    </source>
</evidence>
<dbReference type="Gene3D" id="3.30.70.100">
    <property type="match status" value="1"/>
</dbReference>
<evidence type="ECO:0000256" key="1">
    <source>
        <dbReference type="ARBA" id="ARBA00005614"/>
    </source>
</evidence>
<gene>
    <name evidence="7" type="ORF">DFK10_01120</name>
</gene>
<reference evidence="8" key="1">
    <citation type="submission" date="2018-05" db="EMBL/GenBank/DDBJ databases">
        <authorList>
            <person name="Du Z."/>
            <person name="Wang X."/>
        </authorList>
    </citation>
    <scope>NUCLEOTIDE SEQUENCE [LARGE SCALE GENOMIC DNA]</scope>
    <source>
        <strain evidence="8">WDS4C29</strain>
    </source>
</reference>
<sequence>MSANEPIRAVKVSVTGRVQGVWFRDWTRQEANRYGLSGWVRNEPDRSVSAVLEGPPEKVEILLRALWSGPDLAEVRDVAARDIPAEGHSVFRILH</sequence>